<evidence type="ECO:0000313" key="3">
    <source>
        <dbReference type="Proteomes" id="UP000177622"/>
    </source>
</evidence>
<evidence type="ECO:0000313" key="2">
    <source>
        <dbReference type="EMBL" id="OGE48237.1"/>
    </source>
</evidence>
<dbReference type="InterPro" id="IPR002347">
    <property type="entry name" value="SDR_fam"/>
</dbReference>
<evidence type="ECO:0000256" key="1">
    <source>
        <dbReference type="ARBA" id="ARBA00006484"/>
    </source>
</evidence>
<dbReference type="PANTHER" id="PTHR43544">
    <property type="entry name" value="SHORT-CHAIN DEHYDROGENASE/REDUCTASE"/>
    <property type="match status" value="1"/>
</dbReference>
<gene>
    <name evidence="2" type="ORF">PENARI_c031G08155</name>
</gene>
<dbReference type="GO" id="GO:0005737">
    <property type="term" value="C:cytoplasm"/>
    <property type="evidence" value="ECO:0007669"/>
    <property type="project" value="TreeGrafter"/>
</dbReference>
<dbReference type="EMBL" id="LXJU01000031">
    <property type="protein sequence ID" value="OGE48237.1"/>
    <property type="molecule type" value="Genomic_DNA"/>
</dbReference>
<name>A0A1F5L579_PENAI</name>
<dbReference type="PRINTS" id="PR00081">
    <property type="entry name" value="GDHRDH"/>
</dbReference>
<dbReference type="GeneID" id="34581229"/>
<accession>A0A1F5L579</accession>
<comment type="caution">
    <text evidence="2">The sequence shown here is derived from an EMBL/GenBank/DDBJ whole genome shotgun (WGS) entry which is preliminary data.</text>
</comment>
<dbReference type="GO" id="GO:0019748">
    <property type="term" value="P:secondary metabolic process"/>
    <property type="evidence" value="ECO:0007669"/>
    <property type="project" value="TreeGrafter"/>
</dbReference>
<dbReference type="RefSeq" id="XP_022483693.1">
    <property type="nucleotide sequence ID" value="XM_022636495.1"/>
</dbReference>
<proteinExistence type="inferred from homology"/>
<dbReference type="SUPFAM" id="SSF51735">
    <property type="entry name" value="NAD(P)-binding Rossmann-fold domains"/>
    <property type="match status" value="1"/>
</dbReference>
<dbReference type="Gene3D" id="3.40.50.720">
    <property type="entry name" value="NAD(P)-binding Rossmann-like Domain"/>
    <property type="match status" value="1"/>
</dbReference>
<protein>
    <submittedName>
        <fullName evidence="2">Uncharacterized protein</fullName>
    </submittedName>
</protein>
<dbReference type="Pfam" id="PF00106">
    <property type="entry name" value="adh_short"/>
    <property type="match status" value="1"/>
</dbReference>
<dbReference type="Proteomes" id="UP000177622">
    <property type="component" value="Unassembled WGS sequence"/>
</dbReference>
<sequence length="248" mass="26613">MSESTIVLITGANQGIGYATAKTIASHPNYHVIMACRNLSKGYEACSQLETAGIKGTLSVVQLDVEDDISISKAVHSVSNEFGRIDVFISNAGTLSPGSTGRDKIGKIFSTNVFGAMLATEAFIPLLLKSTHPCLIQISSALGSLVLASDANNAKSSETWDEYRMSKAALNMMTIQMHKRLKNQKVRVFAFCPGLVRSNLRGVSEEAVTAQGNAGDPMESANALLDIIVGRRDKDAGKFVHKDGCYPW</sequence>
<dbReference type="STRING" id="1835702.A0A1F5L579"/>
<dbReference type="OrthoDB" id="1933717at2759"/>
<reference evidence="2 3" key="1">
    <citation type="journal article" date="2016" name="Sci. Rep.">
        <title>Penicillium arizonense, a new, genome sequenced fungal species, reveals a high chemical diversity in secreted metabolites.</title>
        <authorList>
            <person name="Grijseels S."/>
            <person name="Nielsen J.C."/>
            <person name="Randelovic M."/>
            <person name="Nielsen J."/>
            <person name="Nielsen K.F."/>
            <person name="Workman M."/>
            <person name="Frisvad J.C."/>
        </authorList>
    </citation>
    <scope>NUCLEOTIDE SEQUENCE [LARGE SCALE GENOMIC DNA]</scope>
    <source>
        <strain evidence="2 3">CBS 141311</strain>
    </source>
</reference>
<comment type="similarity">
    <text evidence="1">Belongs to the short-chain dehydrogenases/reductases (SDR) family.</text>
</comment>
<dbReference type="InterPro" id="IPR051468">
    <property type="entry name" value="Fungal_SecMetab_SDRs"/>
</dbReference>
<keyword evidence="3" id="KW-1185">Reference proteome</keyword>
<organism evidence="2 3">
    <name type="scientific">Penicillium arizonense</name>
    <dbReference type="NCBI Taxonomy" id="1835702"/>
    <lineage>
        <taxon>Eukaryota</taxon>
        <taxon>Fungi</taxon>
        <taxon>Dikarya</taxon>
        <taxon>Ascomycota</taxon>
        <taxon>Pezizomycotina</taxon>
        <taxon>Eurotiomycetes</taxon>
        <taxon>Eurotiomycetidae</taxon>
        <taxon>Eurotiales</taxon>
        <taxon>Aspergillaceae</taxon>
        <taxon>Penicillium</taxon>
    </lineage>
</organism>
<dbReference type="InterPro" id="IPR036291">
    <property type="entry name" value="NAD(P)-bd_dom_sf"/>
</dbReference>
<dbReference type="PANTHER" id="PTHR43544:SF32">
    <property type="entry name" value="CHAIN DEHYDROGENASE, PUTATIVE (AFU_ORTHOLOGUE AFUA_5G01530)-RELATED"/>
    <property type="match status" value="1"/>
</dbReference>
<dbReference type="AlphaFoldDB" id="A0A1F5L579"/>
<dbReference type="GO" id="GO:0016491">
    <property type="term" value="F:oxidoreductase activity"/>
    <property type="evidence" value="ECO:0007669"/>
    <property type="project" value="TreeGrafter"/>
</dbReference>